<dbReference type="GO" id="GO:0000976">
    <property type="term" value="F:transcription cis-regulatory region binding"/>
    <property type="evidence" value="ECO:0007669"/>
    <property type="project" value="TreeGrafter"/>
</dbReference>
<dbReference type="InterPro" id="IPR001647">
    <property type="entry name" value="HTH_TetR"/>
</dbReference>
<evidence type="ECO:0000313" key="7">
    <source>
        <dbReference type="Proteomes" id="UP000549617"/>
    </source>
</evidence>
<name>A0A7W9AIA4_9SPHN</name>
<keyword evidence="1" id="KW-0805">Transcription regulation</keyword>
<accession>A0A7W9AIA4</accession>
<evidence type="ECO:0000256" key="2">
    <source>
        <dbReference type="ARBA" id="ARBA00023125"/>
    </source>
</evidence>
<keyword evidence="3" id="KW-0804">Transcription</keyword>
<proteinExistence type="predicted"/>
<feature type="DNA-binding region" description="H-T-H motif" evidence="4">
    <location>
        <begin position="23"/>
        <end position="42"/>
    </location>
</feature>
<evidence type="ECO:0000256" key="3">
    <source>
        <dbReference type="ARBA" id="ARBA00023163"/>
    </source>
</evidence>
<dbReference type="PRINTS" id="PR00455">
    <property type="entry name" value="HTHTETR"/>
</dbReference>
<dbReference type="PANTHER" id="PTHR30055">
    <property type="entry name" value="HTH-TYPE TRANSCRIPTIONAL REGULATOR RUTR"/>
    <property type="match status" value="1"/>
</dbReference>
<dbReference type="InterPro" id="IPR036271">
    <property type="entry name" value="Tet_transcr_reg_TetR-rel_C_sf"/>
</dbReference>
<dbReference type="RefSeq" id="WP_184017845.1">
    <property type="nucleotide sequence ID" value="NZ_JACIJC010000003.1"/>
</dbReference>
<dbReference type="GO" id="GO:0003700">
    <property type="term" value="F:DNA-binding transcription factor activity"/>
    <property type="evidence" value="ECO:0007669"/>
    <property type="project" value="TreeGrafter"/>
</dbReference>
<dbReference type="InterPro" id="IPR009057">
    <property type="entry name" value="Homeodomain-like_sf"/>
</dbReference>
<dbReference type="Proteomes" id="UP000549617">
    <property type="component" value="Unassembled WGS sequence"/>
</dbReference>
<evidence type="ECO:0000259" key="5">
    <source>
        <dbReference type="PROSITE" id="PS50977"/>
    </source>
</evidence>
<gene>
    <name evidence="6" type="ORF">FHS49_001952</name>
</gene>
<comment type="caution">
    <text evidence="6">The sequence shown here is derived from an EMBL/GenBank/DDBJ whole genome shotgun (WGS) entry which is preliminary data.</text>
</comment>
<evidence type="ECO:0000313" key="6">
    <source>
        <dbReference type="EMBL" id="MBB5685936.1"/>
    </source>
</evidence>
<dbReference type="SUPFAM" id="SSF48498">
    <property type="entry name" value="Tetracyclin repressor-like, C-terminal domain"/>
    <property type="match status" value="1"/>
</dbReference>
<dbReference type="InterPro" id="IPR050109">
    <property type="entry name" value="HTH-type_TetR-like_transc_reg"/>
</dbReference>
<evidence type="ECO:0000256" key="4">
    <source>
        <dbReference type="PROSITE-ProRule" id="PRU00335"/>
    </source>
</evidence>
<feature type="domain" description="HTH tetR-type" evidence="5">
    <location>
        <begin position="1"/>
        <end position="60"/>
    </location>
</feature>
<dbReference type="Pfam" id="PF00440">
    <property type="entry name" value="TetR_N"/>
    <property type="match status" value="1"/>
</dbReference>
<organism evidence="6 7">
    <name type="scientific">Sphingobium boeckii</name>
    <dbReference type="NCBI Taxonomy" id="1082345"/>
    <lineage>
        <taxon>Bacteria</taxon>
        <taxon>Pseudomonadati</taxon>
        <taxon>Pseudomonadota</taxon>
        <taxon>Alphaproteobacteria</taxon>
        <taxon>Sphingomonadales</taxon>
        <taxon>Sphingomonadaceae</taxon>
        <taxon>Sphingobium</taxon>
    </lineage>
</organism>
<protein>
    <submittedName>
        <fullName evidence="6">AcrR family transcriptional regulator</fullName>
    </submittedName>
</protein>
<sequence>MRRAEIVGAAIRLVGARGYYGMTVQMLAESCNLTKAGWLHYFASKDDMLAELLDELERRDTALLAPIVTAGMAGDAAAKRAALMTLLDTIITRFIDCPDIGRFALVLQGEAIDPDHPAHARFRDREAVALQVYATLLTPTSPRPALTARMLHALMTGLAQQWLRAARTFDLLATWREASEAMLPGARPPPTEPHLRHD</sequence>
<evidence type="ECO:0000256" key="1">
    <source>
        <dbReference type="ARBA" id="ARBA00023015"/>
    </source>
</evidence>
<dbReference type="EMBL" id="JACIJC010000003">
    <property type="protein sequence ID" value="MBB5685936.1"/>
    <property type="molecule type" value="Genomic_DNA"/>
</dbReference>
<reference evidence="6 7" key="1">
    <citation type="submission" date="2020-08" db="EMBL/GenBank/DDBJ databases">
        <title>Genomic Encyclopedia of Type Strains, Phase IV (KMG-IV): sequencing the most valuable type-strain genomes for metagenomic binning, comparative biology and taxonomic classification.</title>
        <authorList>
            <person name="Goeker M."/>
        </authorList>
    </citation>
    <scope>NUCLEOTIDE SEQUENCE [LARGE SCALE GENOMIC DNA]</scope>
    <source>
        <strain evidence="6 7">DSM 25079</strain>
    </source>
</reference>
<dbReference type="AlphaFoldDB" id="A0A7W9AIA4"/>
<dbReference type="SUPFAM" id="SSF46689">
    <property type="entry name" value="Homeodomain-like"/>
    <property type="match status" value="1"/>
</dbReference>
<dbReference type="Gene3D" id="1.10.357.10">
    <property type="entry name" value="Tetracycline Repressor, domain 2"/>
    <property type="match status" value="1"/>
</dbReference>
<keyword evidence="2 4" id="KW-0238">DNA-binding</keyword>
<keyword evidence="7" id="KW-1185">Reference proteome</keyword>
<dbReference type="PANTHER" id="PTHR30055:SF234">
    <property type="entry name" value="HTH-TYPE TRANSCRIPTIONAL REGULATOR BETI"/>
    <property type="match status" value="1"/>
</dbReference>
<dbReference type="PROSITE" id="PS50977">
    <property type="entry name" value="HTH_TETR_2"/>
    <property type="match status" value="1"/>
</dbReference>